<evidence type="ECO:0000256" key="7">
    <source>
        <dbReference type="ARBA" id="ARBA00022840"/>
    </source>
</evidence>
<name>A0A1G8VPA7_9BACI</name>
<dbReference type="NCBIfam" id="TIGR00125">
    <property type="entry name" value="cyt_tran_rel"/>
    <property type="match status" value="1"/>
</dbReference>
<keyword evidence="7 9" id="KW-0067">ATP-binding</keyword>
<feature type="binding site" evidence="9">
    <location>
        <begin position="147"/>
        <end position="150"/>
    </location>
    <ligand>
        <name>ATP</name>
        <dbReference type="ChEBI" id="CHEBI:30616"/>
    </ligand>
</feature>
<feature type="binding site" evidence="9">
    <location>
        <begin position="184"/>
        <end position="187"/>
    </location>
    <ligand>
        <name>ATP</name>
        <dbReference type="ChEBI" id="CHEBI:30616"/>
    </ligand>
</feature>
<dbReference type="HAMAP" id="MF_00158">
    <property type="entry name" value="PanC"/>
    <property type="match status" value="1"/>
</dbReference>
<comment type="subcellular location">
    <subcellularLocation>
        <location evidence="9">Cytoplasm</location>
    </subcellularLocation>
</comment>
<dbReference type="Proteomes" id="UP000198694">
    <property type="component" value="Unassembled WGS sequence"/>
</dbReference>
<feature type="binding site" evidence="9">
    <location>
        <position position="61"/>
    </location>
    <ligand>
        <name>beta-alanine</name>
        <dbReference type="ChEBI" id="CHEBI:57966"/>
    </ligand>
</feature>
<evidence type="ECO:0000256" key="3">
    <source>
        <dbReference type="ARBA" id="ARBA00022490"/>
    </source>
</evidence>
<comment type="function">
    <text evidence="9">Catalyzes the condensation of pantoate with beta-alanine in an ATP-dependent reaction via a pantoyl-adenylate intermediate.</text>
</comment>
<comment type="catalytic activity">
    <reaction evidence="8 9">
        <text>(R)-pantoate + beta-alanine + ATP = (R)-pantothenate + AMP + diphosphate + H(+)</text>
        <dbReference type="Rhea" id="RHEA:10912"/>
        <dbReference type="ChEBI" id="CHEBI:15378"/>
        <dbReference type="ChEBI" id="CHEBI:15980"/>
        <dbReference type="ChEBI" id="CHEBI:29032"/>
        <dbReference type="ChEBI" id="CHEBI:30616"/>
        <dbReference type="ChEBI" id="CHEBI:33019"/>
        <dbReference type="ChEBI" id="CHEBI:57966"/>
        <dbReference type="ChEBI" id="CHEBI:456215"/>
        <dbReference type="EC" id="6.3.2.1"/>
    </reaction>
</comment>
<dbReference type="RefSeq" id="WP_093210389.1">
    <property type="nucleotide sequence ID" value="NZ_FNFL01000001.1"/>
</dbReference>
<protein>
    <recommendedName>
        <fullName evidence="9">Pantothenate synthetase</fullName>
        <shortName evidence="9">PS</shortName>
        <ecNumber evidence="9">6.3.2.1</ecNumber>
    </recommendedName>
    <alternativeName>
        <fullName evidence="9">Pantoate--beta-alanine ligase</fullName>
    </alternativeName>
    <alternativeName>
        <fullName evidence="9">Pantoate-activating enzyme</fullName>
    </alternativeName>
</protein>
<dbReference type="GO" id="GO:0004592">
    <property type="term" value="F:pantoate-beta-alanine ligase activity"/>
    <property type="evidence" value="ECO:0007669"/>
    <property type="project" value="UniProtKB-UniRule"/>
</dbReference>
<dbReference type="InterPro" id="IPR004821">
    <property type="entry name" value="Cyt_trans-like"/>
</dbReference>
<dbReference type="GO" id="GO:0005524">
    <property type="term" value="F:ATP binding"/>
    <property type="evidence" value="ECO:0007669"/>
    <property type="project" value="UniProtKB-KW"/>
</dbReference>
<dbReference type="EC" id="6.3.2.1" evidence="9"/>
<keyword evidence="3 9" id="KW-0963">Cytoplasm</keyword>
<dbReference type="GO" id="GO:0005829">
    <property type="term" value="C:cytosol"/>
    <property type="evidence" value="ECO:0007669"/>
    <property type="project" value="TreeGrafter"/>
</dbReference>
<dbReference type="GO" id="GO:0015940">
    <property type="term" value="P:pantothenate biosynthetic process"/>
    <property type="evidence" value="ECO:0007669"/>
    <property type="project" value="UniProtKB-UniRule"/>
</dbReference>
<feature type="binding site" evidence="9">
    <location>
        <position position="61"/>
    </location>
    <ligand>
        <name>(R)-pantoate</name>
        <dbReference type="ChEBI" id="CHEBI:15980"/>
    </ligand>
</feature>
<comment type="subunit">
    <text evidence="9">Homodimer.</text>
</comment>
<comment type="miscellaneous">
    <text evidence="9">The reaction proceeds by a bi uni uni bi ping pong mechanism.</text>
</comment>
<evidence type="ECO:0000256" key="5">
    <source>
        <dbReference type="ARBA" id="ARBA00022655"/>
    </source>
</evidence>
<keyword evidence="5 9" id="KW-0566">Pantothenate biosynthesis</keyword>
<feature type="binding site" evidence="9">
    <location>
        <begin position="30"/>
        <end position="37"/>
    </location>
    <ligand>
        <name>ATP</name>
        <dbReference type="ChEBI" id="CHEBI:30616"/>
    </ligand>
</feature>
<accession>A0A1G8VPA7</accession>
<dbReference type="FunFam" id="3.40.50.620:FF:000013">
    <property type="entry name" value="Pantothenate synthetase"/>
    <property type="match status" value="1"/>
</dbReference>
<feature type="binding site" evidence="9">
    <location>
        <position position="153"/>
    </location>
    <ligand>
        <name>(R)-pantoate</name>
        <dbReference type="ChEBI" id="CHEBI:15980"/>
    </ligand>
</feature>
<proteinExistence type="inferred from homology"/>
<keyword evidence="11" id="KW-1185">Reference proteome</keyword>
<feature type="binding site" evidence="9">
    <location>
        <position position="176"/>
    </location>
    <ligand>
        <name>ATP</name>
        <dbReference type="ChEBI" id="CHEBI:30616"/>
    </ligand>
</feature>
<evidence type="ECO:0000256" key="4">
    <source>
        <dbReference type="ARBA" id="ARBA00022598"/>
    </source>
</evidence>
<evidence type="ECO:0000313" key="10">
    <source>
        <dbReference type="EMBL" id="SDJ67842.1"/>
    </source>
</evidence>
<dbReference type="PANTHER" id="PTHR21299:SF1">
    <property type="entry name" value="PANTOATE--BETA-ALANINE LIGASE"/>
    <property type="match status" value="1"/>
</dbReference>
<dbReference type="OrthoDB" id="9773087at2"/>
<evidence type="ECO:0000256" key="9">
    <source>
        <dbReference type="HAMAP-Rule" id="MF_00158"/>
    </source>
</evidence>
<evidence type="ECO:0000256" key="6">
    <source>
        <dbReference type="ARBA" id="ARBA00022741"/>
    </source>
</evidence>
<dbReference type="STRING" id="407036.SAMN05216243_0254"/>
<dbReference type="NCBIfam" id="TIGR00018">
    <property type="entry name" value="panC"/>
    <property type="match status" value="1"/>
</dbReference>
<evidence type="ECO:0000256" key="1">
    <source>
        <dbReference type="ARBA" id="ARBA00004990"/>
    </source>
</evidence>
<comment type="pathway">
    <text evidence="1 9">Cofactor biosynthesis; (R)-pantothenate biosynthesis; (R)-pantothenate from (R)-pantoate and beta-alanine: step 1/1.</text>
</comment>
<comment type="similarity">
    <text evidence="2 9">Belongs to the pantothenate synthetase family.</text>
</comment>
<dbReference type="Gene3D" id="3.40.50.620">
    <property type="entry name" value="HUPs"/>
    <property type="match status" value="1"/>
</dbReference>
<dbReference type="InterPro" id="IPR003721">
    <property type="entry name" value="Pantoate_ligase"/>
</dbReference>
<reference evidence="10 11" key="1">
    <citation type="submission" date="2016-10" db="EMBL/GenBank/DDBJ databases">
        <authorList>
            <person name="de Groot N.N."/>
        </authorList>
    </citation>
    <scope>NUCLEOTIDE SEQUENCE [LARGE SCALE GENOMIC DNA]</scope>
    <source>
        <strain evidence="10 11">CGMCC 1.6502</strain>
    </source>
</reference>
<dbReference type="InterPro" id="IPR014729">
    <property type="entry name" value="Rossmann-like_a/b/a_fold"/>
</dbReference>
<dbReference type="Gene3D" id="3.30.1300.10">
    <property type="entry name" value="Pantoate-beta-alanine ligase, C-terminal domain"/>
    <property type="match status" value="1"/>
</dbReference>
<gene>
    <name evidence="9" type="primary">panC</name>
    <name evidence="10" type="ORF">SAMN05216243_0254</name>
</gene>
<dbReference type="UniPathway" id="UPA00028">
    <property type="reaction ID" value="UER00005"/>
</dbReference>
<keyword evidence="6 9" id="KW-0547">Nucleotide-binding</keyword>
<dbReference type="CDD" id="cd00560">
    <property type="entry name" value="PanC"/>
    <property type="match status" value="1"/>
</dbReference>
<dbReference type="Pfam" id="PF02569">
    <property type="entry name" value="Pantoate_ligase"/>
    <property type="match status" value="1"/>
</dbReference>
<evidence type="ECO:0000256" key="8">
    <source>
        <dbReference type="ARBA" id="ARBA00048258"/>
    </source>
</evidence>
<dbReference type="AlphaFoldDB" id="A0A1G8VPA7"/>
<evidence type="ECO:0000256" key="2">
    <source>
        <dbReference type="ARBA" id="ARBA00009256"/>
    </source>
</evidence>
<feature type="active site" description="Proton donor" evidence="9">
    <location>
        <position position="37"/>
    </location>
</feature>
<dbReference type="InterPro" id="IPR042176">
    <property type="entry name" value="Pantoate_ligase_C"/>
</dbReference>
<organism evidence="10 11">
    <name type="scientific">Sediminibacillus albus</name>
    <dbReference type="NCBI Taxonomy" id="407036"/>
    <lineage>
        <taxon>Bacteria</taxon>
        <taxon>Bacillati</taxon>
        <taxon>Bacillota</taxon>
        <taxon>Bacilli</taxon>
        <taxon>Bacillales</taxon>
        <taxon>Bacillaceae</taxon>
        <taxon>Sediminibacillus</taxon>
    </lineage>
</organism>
<keyword evidence="4 9" id="KW-0436">Ligase</keyword>
<dbReference type="EMBL" id="FNFL01000001">
    <property type="protein sequence ID" value="SDJ67842.1"/>
    <property type="molecule type" value="Genomic_DNA"/>
</dbReference>
<sequence length="289" mass="32963">MEIIRSAEELQQKTLKIRQKNKQIGFVPTMGYLHEGHERLMEAARKENELLIVSIFVNPLQFGPNEDYDSYPRNEERDIQVAKNNQVDILFLPDAADMYPAEQAITMQVVKRVNVLCGRTRKGHFDGVATVLTKLFHLTNPHRVYFGLKDAQQIAVVDALVHDLNFSLEVIPIATVREKDGLAKSSRNVRLSEKERNEAKYIFQALQSGRQLVIDGEKNPVNIVKGVEHFIKNHTHGKIDYIELLNYPDLTKPEFINQQVILAAAVHFENARLIDNLVFDANGVISEQL</sequence>
<dbReference type="SUPFAM" id="SSF52374">
    <property type="entry name" value="Nucleotidylyl transferase"/>
    <property type="match status" value="1"/>
</dbReference>
<dbReference type="PANTHER" id="PTHR21299">
    <property type="entry name" value="CYTIDYLATE KINASE/PANTOATE-BETA-ALANINE LIGASE"/>
    <property type="match status" value="1"/>
</dbReference>
<evidence type="ECO:0000313" key="11">
    <source>
        <dbReference type="Proteomes" id="UP000198694"/>
    </source>
</evidence>